<name>A0AAN7VRX7_9COLE</name>
<dbReference type="PANTHER" id="PTHR16156:SF10">
    <property type="entry name" value="AFTIPHILIN-RELATED"/>
    <property type="match status" value="1"/>
</dbReference>
<evidence type="ECO:0000256" key="1">
    <source>
        <dbReference type="SAM" id="MobiDB-lite"/>
    </source>
</evidence>
<dbReference type="PANTHER" id="PTHR16156">
    <property type="entry name" value="AFTIPHILIN A-RELATED"/>
    <property type="match status" value="1"/>
</dbReference>
<dbReference type="GO" id="GO:0030276">
    <property type="term" value="F:clathrin binding"/>
    <property type="evidence" value="ECO:0007669"/>
    <property type="project" value="InterPro"/>
</dbReference>
<dbReference type="InterPro" id="IPR046359">
    <property type="entry name" value="Aftin-like"/>
</dbReference>
<protein>
    <recommendedName>
        <fullName evidence="2">Aftiphilin clathrin-binding box domain-containing protein</fullName>
    </recommendedName>
</protein>
<evidence type="ECO:0000259" key="2">
    <source>
        <dbReference type="Pfam" id="PF15045"/>
    </source>
</evidence>
<evidence type="ECO:0000313" key="3">
    <source>
        <dbReference type="EMBL" id="KAK5649098.1"/>
    </source>
</evidence>
<dbReference type="GO" id="GO:0032588">
    <property type="term" value="C:trans-Golgi network membrane"/>
    <property type="evidence" value="ECO:0007669"/>
    <property type="project" value="InterPro"/>
</dbReference>
<feature type="domain" description="Aftiphilin clathrin-binding box" evidence="2">
    <location>
        <begin position="225"/>
        <end position="290"/>
    </location>
</feature>
<dbReference type="EMBL" id="JAVRBK010000002">
    <property type="protein sequence ID" value="KAK5649098.1"/>
    <property type="molecule type" value="Genomic_DNA"/>
</dbReference>
<accession>A0AAN7VRX7</accession>
<evidence type="ECO:0000313" key="4">
    <source>
        <dbReference type="Proteomes" id="UP001329430"/>
    </source>
</evidence>
<feature type="compositionally biased region" description="Polar residues" evidence="1">
    <location>
        <begin position="334"/>
        <end position="357"/>
    </location>
</feature>
<dbReference type="GO" id="GO:0030121">
    <property type="term" value="C:AP-1 adaptor complex"/>
    <property type="evidence" value="ECO:0007669"/>
    <property type="project" value="TreeGrafter"/>
</dbReference>
<organism evidence="3 4">
    <name type="scientific">Pyrocoelia pectoralis</name>
    <dbReference type="NCBI Taxonomy" id="417401"/>
    <lineage>
        <taxon>Eukaryota</taxon>
        <taxon>Metazoa</taxon>
        <taxon>Ecdysozoa</taxon>
        <taxon>Arthropoda</taxon>
        <taxon>Hexapoda</taxon>
        <taxon>Insecta</taxon>
        <taxon>Pterygota</taxon>
        <taxon>Neoptera</taxon>
        <taxon>Endopterygota</taxon>
        <taxon>Coleoptera</taxon>
        <taxon>Polyphaga</taxon>
        <taxon>Elateriformia</taxon>
        <taxon>Elateroidea</taxon>
        <taxon>Lampyridae</taxon>
        <taxon>Lampyrinae</taxon>
        <taxon>Pyrocoelia</taxon>
    </lineage>
</organism>
<dbReference type="AlphaFoldDB" id="A0AAN7VRX7"/>
<sequence length="743" mass="83717">MSNIIPPLLNSSPPPMVSTILLDDDDEFGTFTMATDLHSDTDVLPPTCELPIPNINSIDDELDRRKNENENEASATKYNGFQYFPEIPPDISPEICDLEEDDKEISEILENELSNCTVVNDIKPISVDVATSSPQSVDDFADFHTYTQNEMFEAISDSPNCEIVDSDLIDEENDDEFGDFNDYSVQSCCNIDLPPDLDDTVKVMFPIFENLTEDFVQEDFTSTNVIFVQLKDITDTPALLYQWSKSNSQSCLLQALNIDTRNILYGPRWNESMPRYAATLGFTPLEPVKSDVLPNIDAGQELVQQTDIPSAEFDWVGSGLVNPLEITPSKIEKQQTNNSTLQQESISQTQLEPNNGSDSINTLQVLEKPDTDFDDFHCFQSVKAEERTFDTWPMSLRETHISNVKLDDPSWLKPTILTPELPRRELQNEDEFANFQSGNFDSIQDTKVVPEPRIIQESKSDPTTLDTLEPCKSQMALTTTEPLNNSVLELEPKLPDVQVDDDDEFTEFQSTSCVTPAEPPPIISESLQPEILQPVKVESVQPSAAPTTINWPDPGITEDDFQRFSLYKPNIKETVVENEKRVEDDDWSDFVSNQTAQMNNLHITQPVQNGFQTSLVSNQYVVFASKPDEVEDEWSDFVSSEPHPEPPIFNRPPRTSLPKLNLDWNGPPQFSSWSASIAPNIIANPTSFESFQGFTSFDGDLLKNRIANKKTPNMVQPKKNTVPSISTIPDLEFIAPKNRTWKK</sequence>
<gene>
    <name evidence="3" type="ORF">RI129_003990</name>
</gene>
<proteinExistence type="predicted"/>
<dbReference type="InterPro" id="IPR029205">
    <property type="entry name" value="Clathrin-bd"/>
</dbReference>
<keyword evidence="4" id="KW-1185">Reference proteome</keyword>
<comment type="caution">
    <text evidence="3">The sequence shown here is derived from an EMBL/GenBank/DDBJ whole genome shotgun (WGS) entry which is preliminary data.</text>
</comment>
<dbReference type="Pfam" id="PF15045">
    <property type="entry name" value="Clathrin_bdg"/>
    <property type="match status" value="1"/>
</dbReference>
<dbReference type="Proteomes" id="UP001329430">
    <property type="component" value="Chromosome 2"/>
</dbReference>
<reference evidence="3 4" key="1">
    <citation type="journal article" date="2024" name="Insects">
        <title>An Improved Chromosome-Level Genome Assembly of the Firefly Pyrocoelia pectoralis.</title>
        <authorList>
            <person name="Fu X."/>
            <person name="Meyer-Rochow V.B."/>
            <person name="Ballantyne L."/>
            <person name="Zhu X."/>
        </authorList>
    </citation>
    <scope>NUCLEOTIDE SEQUENCE [LARGE SCALE GENOMIC DNA]</scope>
    <source>
        <strain evidence="3">XCY_ONT2</strain>
    </source>
</reference>
<feature type="region of interest" description="Disordered" evidence="1">
    <location>
        <begin position="333"/>
        <end position="357"/>
    </location>
</feature>